<evidence type="ECO:0000256" key="1">
    <source>
        <dbReference type="SAM" id="MobiDB-lite"/>
    </source>
</evidence>
<sequence>MMPSVTSHVPRPRMPLGSAIILDPTDRKPNSCSRSPKTRRDSTTHCRDDGISDSCAVYRLRPSRTSKSQRSNKNHSSPQQRRIGCRRFNRKEHQIRPLMRRKATKLEPLPIRSSVRTRASGPEAWANSADRDRLQPLNASNVRPRGEGRTREVGRQPKNKQRARTMLESSQLAQGVRKRRPSSVTMTSRLGFARKCWKEFNIALSISVYINEAHTRSRGASSLSFPYIGLQSSTLRRHGPSSIAAR</sequence>
<feature type="region of interest" description="Disordered" evidence="1">
    <location>
        <begin position="1"/>
        <end position="181"/>
    </location>
</feature>
<dbReference type="GO" id="GO:0051213">
    <property type="term" value="F:dioxygenase activity"/>
    <property type="evidence" value="ECO:0007669"/>
    <property type="project" value="UniProtKB-KW"/>
</dbReference>
<keyword evidence="2" id="KW-0223">Dioxygenase</keyword>
<protein>
    <submittedName>
        <fullName evidence="2">Phytanoyl-CoA dioxygenase</fullName>
    </submittedName>
</protein>
<organism evidence="2 3">
    <name type="scientific">Ajellomyces capsulatus (strain H143)</name>
    <name type="common">Darling's disease fungus</name>
    <name type="synonym">Histoplasma capsulatum</name>
    <dbReference type="NCBI Taxonomy" id="544712"/>
    <lineage>
        <taxon>Eukaryota</taxon>
        <taxon>Fungi</taxon>
        <taxon>Dikarya</taxon>
        <taxon>Ascomycota</taxon>
        <taxon>Pezizomycotina</taxon>
        <taxon>Eurotiomycetes</taxon>
        <taxon>Eurotiomycetidae</taxon>
        <taxon>Onygenales</taxon>
        <taxon>Ajellomycetaceae</taxon>
        <taxon>Histoplasma</taxon>
    </lineage>
</organism>
<dbReference type="VEuPathDB" id="FungiDB:HCDG_08140"/>
<keyword evidence="2" id="KW-0560">Oxidoreductase</keyword>
<evidence type="ECO:0000313" key="3">
    <source>
        <dbReference type="Proteomes" id="UP000002624"/>
    </source>
</evidence>
<feature type="compositionally biased region" description="Basic and acidic residues" evidence="1">
    <location>
        <begin position="38"/>
        <end position="50"/>
    </location>
</feature>
<dbReference type="HOGENOM" id="CLU_1128795_0_0_1"/>
<accession>C6HPK9</accession>
<dbReference type="AlphaFoldDB" id="C6HPK9"/>
<dbReference type="Proteomes" id="UP000002624">
    <property type="component" value="Unassembled WGS sequence"/>
</dbReference>
<name>C6HPK9_AJECH</name>
<feature type="compositionally biased region" description="Polar residues" evidence="1">
    <location>
        <begin position="63"/>
        <end position="80"/>
    </location>
</feature>
<gene>
    <name evidence="2" type="ORF">HCDG_08140</name>
</gene>
<feature type="compositionally biased region" description="Basic and acidic residues" evidence="1">
    <location>
        <begin position="144"/>
        <end position="155"/>
    </location>
</feature>
<proteinExistence type="predicted"/>
<dbReference type="EMBL" id="GG692433">
    <property type="protein sequence ID" value="EER37881.1"/>
    <property type="molecule type" value="Genomic_DNA"/>
</dbReference>
<evidence type="ECO:0000313" key="2">
    <source>
        <dbReference type="EMBL" id="EER37881.1"/>
    </source>
</evidence>
<reference evidence="3" key="1">
    <citation type="submission" date="2009-05" db="EMBL/GenBank/DDBJ databases">
        <title>The genome sequence of Ajellomyces capsulatus strain H143.</title>
        <authorList>
            <person name="Champion M."/>
            <person name="Cuomo C.A."/>
            <person name="Ma L.-J."/>
            <person name="Henn M.R."/>
            <person name="Sil A."/>
            <person name="Goldman B."/>
            <person name="Young S.K."/>
            <person name="Kodira C.D."/>
            <person name="Zeng Q."/>
            <person name="Koehrsen M."/>
            <person name="Alvarado L."/>
            <person name="Berlin A.M."/>
            <person name="Borenstein D."/>
            <person name="Chen Z."/>
            <person name="Engels R."/>
            <person name="Freedman E."/>
            <person name="Gellesch M."/>
            <person name="Goldberg J."/>
            <person name="Griggs A."/>
            <person name="Gujja S."/>
            <person name="Heiman D.I."/>
            <person name="Hepburn T.A."/>
            <person name="Howarth C."/>
            <person name="Jen D."/>
            <person name="Larson L."/>
            <person name="Lewis B."/>
            <person name="Mehta T."/>
            <person name="Park D."/>
            <person name="Pearson M."/>
            <person name="Roberts A."/>
            <person name="Saif S."/>
            <person name="Shea T.D."/>
            <person name="Shenoy N."/>
            <person name="Sisk P."/>
            <person name="Stolte C."/>
            <person name="Sykes S."/>
            <person name="Walk T."/>
            <person name="White J."/>
            <person name="Yandava C."/>
            <person name="Klein B."/>
            <person name="McEwen J.G."/>
            <person name="Puccia R."/>
            <person name="Goldman G.H."/>
            <person name="Felipe M.S."/>
            <person name="Nino-Vega G."/>
            <person name="San-Blas G."/>
            <person name="Taylor J.W."/>
            <person name="Mendoza L."/>
            <person name="Galagan J.E."/>
            <person name="Nusbaum C."/>
            <person name="Birren B.W."/>
        </authorList>
    </citation>
    <scope>NUCLEOTIDE SEQUENCE [LARGE SCALE GENOMIC DNA]</scope>
    <source>
        <strain evidence="3">H143</strain>
    </source>
</reference>